<evidence type="ECO:0000313" key="3">
    <source>
        <dbReference type="Proteomes" id="UP000596742"/>
    </source>
</evidence>
<accession>A0A8B6DU06</accession>
<feature type="region of interest" description="Disordered" evidence="1">
    <location>
        <begin position="1"/>
        <end position="64"/>
    </location>
</feature>
<keyword evidence="3" id="KW-1185">Reference proteome</keyword>
<evidence type="ECO:0000313" key="2">
    <source>
        <dbReference type="EMBL" id="VDI23607.1"/>
    </source>
</evidence>
<dbReference type="AlphaFoldDB" id="A0A8B6DU06"/>
<dbReference type="Proteomes" id="UP000596742">
    <property type="component" value="Unassembled WGS sequence"/>
</dbReference>
<organism evidence="2 3">
    <name type="scientific">Mytilus galloprovincialis</name>
    <name type="common">Mediterranean mussel</name>
    <dbReference type="NCBI Taxonomy" id="29158"/>
    <lineage>
        <taxon>Eukaryota</taxon>
        <taxon>Metazoa</taxon>
        <taxon>Spiralia</taxon>
        <taxon>Lophotrochozoa</taxon>
        <taxon>Mollusca</taxon>
        <taxon>Bivalvia</taxon>
        <taxon>Autobranchia</taxon>
        <taxon>Pteriomorphia</taxon>
        <taxon>Mytilida</taxon>
        <taxon>Mytiloidea</taxon>
        <taxon>Mytilidae</taxon>
        <taxon>Mytilinae</taxon>
        <taxon>Mytilus</taxon>
    </lineage>
</organism>
<dbReference type="EMBL" id="UYJE01003959">
    <property type="protein sequence ID" value="VDI23607.1"/>
    <property type="molecule type" value="Genomic_DNA"/>
</dbReference>
<sequence length="64" mass="7469">MIAKTKMRKDLGQLKKRYNQAAEDEKPALSELRKPSGRTARSQGEQREQEKGGKRKRKQEFNSH</sequence>
<protein>
    <submittedName>
        <fullName evidence="2">Uncharacterized protein</fullName>
    </submittedName>
</protein>
<evidence type="ECO:0000256" key="1">
    <source>
        <dbReference type="SAM" id="MobiDB-lite"/>
    </source>
</evidence>
<feature type="compositionally biased region" description="Basic and acidic residues" evidence="1">
    <location>
        <begin position="23"/>
        <end position="34"/>
    </location>
</feature>
<gene>
    <name evidence="2" type="ORF">MGAL_10B027332</name>
</gene>
<proteinExistence type="predicted"/>
<reference evidence="2" key="1">
    <citation type="submission" date="2018-11" db="EMBL/GenBank/DDBJ databases">
        <authorList>
            <person name="Alioto T."/>
            <person name="Alioto T."/>
        </authorList>
    </citation>
    <scope>NUCLEOTIDE SEQUENCE</scope>
</reference>
<comment type="caution">
    <text evidence="2">The sequence shown here is derived from an EMBL/GenBank/DDBJ whole genome shotgun (WGS) entry which is preliminary data.</text>
</comment>
<name>A0A8B6DU06_MYTGA</name>